<dbReference type="Gramene" id="LPERR03G34460.1">
    <property type="protein sequence ID" value="LPERR03G34460.1"/>
    <property type="gene ID" value="LPERR03G34460"/>
</dbReference>
<reference evidence="3" key="2">
    <citation type="submission" date="2013-12" db="EMBL/GenBank/DDBJ databases">
        <authorList>
            <person name="Yu Y."/>
            <person name="Lee S."/>
            <person name="de Baynast K."/>
            <person name="Wissotski M."/>
            <person name="Liu L."/>
            <person name="Talag J."/>
            <person name="Goicoechea J."/>
            <person name="Angelova A."/>
            <person name="Jetty R."/>
            <person name="Kudrna D."/>
            <person name="Golser W."/>
            <person name="Rivera L."/>
            <person name="Zhang J."/>
            <person name="Wing R."/>
        </authorList>
    </citation>
    <scope>NUCLEOTIDE SEQUENCE</scope>
</reference>
<evidence type="ECO:0000313" key="2">
    <source>
        <dbReference type="EnsemblPlants" id="LPERR03G34460.1"/>
    </source>
</evidence>
<feature type="compositionally biased region" description="Basic and acidic residues" evidence="1">
    <location>
        <begin position="31"/>
        <end position="65"/>
    </location>
</feature>
<evidence type="ECO:0000313" key="3">
    <source>
        <dbReference type="Proteomes" id="UP000032180"/>
    </source>
</evidence>
<dbReference type="AlphaFoldDB" id="A0A0D9W171"/>
<feature type="region of interest" description="Disordered" evidence="1">
    <location>
        <begin position="1"/>
        <end position="108"/>
    </location>
</feature>
<sequence>MKKEAGRQAGRRIAQRNGEKVGKSGCQPQQRQEEGYNGGREKKLERETNKPPLQPREREREDATVAKRRKRSQRNGIIAAALEAGNDAHGGHGGGGLASGVVTPLLID</sequence>
<dbReference type="EnsemblPlants" id="LPERR03G34460.1">
    <property type="protein sequence ID" value="LPERR03G34460.1"/>
    <property type="gene ID" value="LPERR03G34460"/>
</dbReference>
<keyword evidence="3" id="KW-1185">Reference proteome</keyword>
<reference evidence="2" key="3">
    <citation type="submission" date="2015-04" db="UniProtKB">
        <authorList>
            <consortium name="EnsemblPlants"/>
        </authorList>
    </citation>
    <scope>IDENTIFICATION</scope>
</reference>
<accession>A0A0D9W171</accession>
<name>A0A0D9W171_9ORYZ</name>
<protein>
    <submittedName>
        <fullName evidence="2">Uncharacterized protein</fullName>
    </submittedName>
</protein>
<proteinExistence type="predicted"/>
<dbReference type="HOGENOM" id="CLU_2200724_0_0_1"/>
<organism evidence="2 3">
    <name type="scientific">Leersia perrieri</name>
    <dbReference type="NCBI Taxonomy" id="77586"/>
    <lineage>
        <taxon>Eukaryota</taxon>
        <taxon>Viridiplantae</taxon>
        <taxon>Streptophyta</taxon>
        <taxon>Embryophyta</taxon>
        <taxon>Tracheophyta</taxon>
        <taxon>Spermatophyta</taxon>
        <taxon>Magnoliopsida</taxon>
        <taxon>Liliopsida</taxon>
        <taxon>Poales</taxon>
        <taxon>Poaceae</taxon>
        <taxon>BOP clade</taxon>
        <taxon>Oryzoideae</taxon>
        <taxon>Oryzeae</taxon>
        <taxon>Oryzinae</taxon>
        <taxon>Leersia</taxon>
    </lineage>
</organism>
<evidence type="ECO:0000256" key="1">
    <source>
        <dbReference type="SAM" id="MobiDB-lite"/>
    </source>
</evidence>
<dbReference type="Proteomes" id="UP000032180">
    <property type="component" value="Chromosome 3"/>
</dbReference>
<reference evidence="2 3" key="1">
    <citation type="submission" date="2012-08" db="EMBL/GenBank/DDBJ databases">
        <title>Oryza genome evolution.</title>
        <authorList>
            <person name="Wing R.A."/>
        </authorList>
    </citation>
    <scope>NUCLEOTIDE SEQUENCE</scope>
</reference>